<evidence type="ECO:0000313" key="4">
    <source>
        <dbReference type="Proteomes" id="UP000316726"/>
    </source>
</evidence>
<dbReference type="Pfam" id="PF13385">
    <property type="entry name" value="Laminin_G_3"/>
    <property type="match status" value="1"/>
</dbReference>
<dbReference type="SMART" id="SM00671">
    <property type="entry name" value="SEL1"/>
    <property type="match status" value="6"/>
</dbReference>
<dbReference type="PANTHER" id="PTHR11102:SF160">
    <property type="entry name" value="ERAD-ASSOCIATED E3 UBIQUITIN-PROTEIN LIGASE COMPONENT HRD3"/>
    <property type="match status" value="1"/>
</dbReference>
<proteinExistence type="inferred from homology"/>
<accession>A0A5B8MR81</accession>
<dbReference type="STRING" id="1764295.A0A5B8MR81"/>
<keyword evidence="4" id="KW-1185">Reference proteome</keyword>
<name>A0A5B8MR81_9CHLO</name>
<reference evidence="3 4" key="1">
    <citation type="submission" date="2018-07" db="EMBL/GenBank/DDBJ databases">
        <title>The complete nuclear genome of the prasinophyte Chloropicon primus (CCMP1205).</title>
        <authorList>
            <person name="Pombert J.-F."/>
            <person name="Otis C."/>
            <person name="Turmel M."/>
            <person name="Lemieux C."/>
        </authorList>
    </citation>
    <scope>NUCLEOTIDE SEQUENCE [LARGE SCALE GENOMIC DNA]</scope>
    <source>
        <strain evidence="3 4">CCMP1205</strain>
    </source>
</reference>
<dbReference type="PANTHER" id="PTHR11102">
    <property type="entry name" value="SEL-1-LIKE PROTEIN"/>
    <property type="match status" value="1"/>
</dbReference>
<dbReference type="InterPro" id="IPR011990">
    <property type="entry name" value="TPR-like_helical_dom_sf"/>
</dbReference>
<dbReference type="EMBL" id="CP031039">
    <property type="protein sequence ID" value="QDZ21900.1"/>
    <property type="molecule type" value="Genomic_DNA"/>
</dbReference>
<dbReference type="AlphaFoldDB" id="A0A5B8MR81"/>
<dbReference type="InterPro" id="IPR013320">
    <property type="entry name" value="ConA-like_dom_sf"/>
</dbReference>
<evidence type="ECO:0000256" key="2">
    <source>
        <dbReference type="SAM" id="SignalP"/>
    </source>
</evidence>
<sequence length="764" mass="83858">MRERGCRLLFLFLFACLALLHGALAETGTDLILGGVISTDGEVQHKIPSSDVPGISGNGTCTSSFYVSLSVYLGEDATEHFRGIFFKGRDNTERTPSIWLVPHTNQVTYRVMGEQGEVWATSRRELKLESWSHLVLTFGKKMGSKNFVMRLYIDGEIDSEIELRSPPVLNDADFLLGKDVGATSKGFVGLLSQLEVGTGGESFYPLLDCEVRQKFASAARNLRKITRRDHSLWTCQREADLADLVKPGHQGVLCPTHDDDAVDEGEECSIEGKGSVFEGNWELLRKSHEAKGNEKIPAILQLAWKNWLGLDQNPKSCHTALFYMQMASSIASTNYQRPGQQFSVEEVLLSERVHQSRQDNAGTDADDSWALKTMAEGGSADAALTLANRHFYGHNGFPKNMTEALSYFKMAHDLGSDVGSIALAKMLLRGDLVDGAAQGGGQRAIELYQGITTRSVDRLHLSESYNGLGFAHFYGKGGLEPNRTEALANFEEAASLGSSQGALNAALILNDEDPGHKARAVEYFKVAAKNSALANHYLGQFKAYGEGGEERNCSSAFEHFWQMAKIGPWANELSTGLKSYLDGDLDGAYAAYKRAAQLGYSIAGYNILFLLDSRRSKRNNGLRRLLGRDEGERFLADDPADTRVVLEDVILGGVEATDVLKGWAHQKLGDCYLFGDTHGCAEAKPTKAVEHYEEAVLRGNVAAYFSLGDVHFFGADGVERNETEAFRLFRQGHERSGRELASLLALGSYSILSVLGFLKRVLVL</sequence>
<organism evidence="3 4">
    <name type="scientific">Chloropicon primus</name>
    <dbReference type="NCBI Taxonomy" id="1764295"/>
    <lineage>
        <taxon>Eukaryota</taxon>
        <taxon>Viridiplantae</taxon>
        <taxon>Chlorophyta</taxon>
        <taxon>Chloropicophyceae</taxon>
        <taxon>Chloropicales</taxon>
        <taxon>Chloropicaceae</taxon>
        <taxon>Chloropicon</taxon>
    </lineage>
</organism>
<comment type="similarity">
    <text evidence="1">Belongs to the sel-1 family.</text>
</comment>
<feature type="signal peptide" evidence="2">
    <location>
        <begin position="1"/>
        <end position="25"/>
    </location>
</feature>
<keyword evidence="2" id="KW-0732">Signal</keyword>
<dbReference type="Gene3D" id="1.25.40.10">
    <property type="entry name" value="Tetratricopeptide repeat domain"/>
    <property type="match status" value="3"/>
</dbReference>
<gene>
    <name evidence="3" type="ORF">A3770_06p44180</name>
</gene>
<evidence type="ECO:0000313" key="3">
    <source>
        <dbReference type="EMBL" id="QDZ21900.1"/>
    </source>
</evidence>
<dbReference type="SUPFAM" id="SSF49899">
    <property type="entry name" value="Concanavalin A-like lectins/glucanases"/>
    <property type="match status" value="1"/>
</dbReference>
<dbReference type="Gene3D" id="2.60.120.200">
    <property type="match status" value="1"/>
</dbReference>
<dbReference type="OrthoDB" id="188553at2759"/>
<dbReference type="Pfam" id="PF08238">
    <property type="entry name" value="Sel1"/>
    <property type="match status" value="5"/>
</dbReference>
<feature type="chain" id="PRO_5023100525" evidence="2">
    <location>
        <begin position="26"/>
        <end position="764"/>
    </location>
</feature>
<evidence type="ECO:0000256" key="1">
    <source>
        <dbReference type="ARBA" id="ARBA00038101"/>
    </source>
</evidence>
<dbReference type="InterPro" id="IPR050767">
    <property type="entry name" value="Sel1_AlgK"/>
</dbReference>
<protein>
    <submittedName>
        <fullName evidence="3">Uncharacterized protein</fullName>
    </submittedName>
</protein>
<dbReference type="Proteomes" id="UP000316726">
    <property type="component" value="Chromosome 6"/>
</dbReference>
<dbReference type="InterPro" id="IPR006597">
    <property type="entry name" value="Sel1-like"/>
</dbReference>
<dbReference type="SUPFAM" id="SSF81901">
    <property type="entry name" value="HCP-like"/>
    <property type="match status" value="2"/>
</dbReference>